<dbReference type="Gene3D" id="1.10.10.1320">
    <property type="entry name" value="Anti-sigma factor, zinc-finger domain"/>
    <property type="match status" value="1"/>
</dbReference>
<sequence length="223" mass="24887">MSAYHPDDMTLMNYAAGSLSIPQALAVSVHLCFCHECRDLVKNFNHLGGALLETIKPASTEDDAFDALMATLEPHDHSHVPKVKMEATETGRITQHFHNPLLRYLPAPLAELPWQRQTKEISKFDLTSLLGIKGFQIALQKINAGAKVPNHTHKGFEYTVVLSGGFSDELGVYHEGDFIARDTSHNHSPTALQNEDCICLTVLNAPLKFTGWQRVFNPFMAWH</sequence>
<evidence type="ECO:0000313" key="2">
    <source>
        <dbReference type="EMBL" id="MFC3115871.1"/>
    </source>
</evidence>
<proteinExistence type="predicted"/>
<protein>
    <submittedName>
        <fullName evidence="2">ChrR family anti-sigma-E factor</fullName>
    </submittedName>
</protein>
<dbReference type="InterPro" id="IPR014710">
    <property type="entry name" value="RmlC-like_jellyroll"/>
</dbReference>
<dbReference type="RefSeq" id="WP_378118597.1">
    <property type="nucleotide sequence ID" value="NZ_JBHRTF010000004.1"/>
</dbReference>
<comment type="caution">
    <text evidence="2">The sequence shown here is derived from an EMBL/GenBank/DDBJ whole genome shotgun (WGS) entry which is preliminary data.</text>
</comment>
<dbReference type="Gene3D" id="2.60.120.10">
    <property type="entry name" value="Jelly Rolls"/>
    <property type="match status" value="1"/>
</dbReference>
<reference evidence="3" key="1">
    <citation type="journal article" date="2019" name="Int. J. Syst. Evol. Microbiol.">
        <title>The Global Catalogue of Microorganisms (GCM) 10K type strain sequencing project: providing services to taxonomists for standard genome sequencing and annotation.</title>
        <authorList>
            <consortium name="The Broad Institute Genomics Platform"/>
            <consortium name="The Broad Institute Genome Sequencing Center for Infectious Disease"/>
            <person name="Wu L."/>
            <person name="Ma J."/>
        </authorList>
    </citation>
    <scope>NUCLEOTIDE SEQUENCE [LARGE SCALE GENOMIC DNA]</scope>
    <source>
        <strain evidence="3">KCTC 52237</strain>
    </source>
</reference>
<dbReference type="EMBL" id="JBHRTF010000004">
    <property type="protein sequence ID" value="MFC3115871.1"/>
    <property type="molecule type" value="Genomic_DNA"/>
</dbReference>
<dbReference type="Pfam" id="PF12973">
    <property type="entry name" value="Cupin_7"/>
    <property type="match status" value="1"/>
</dbReference>
<dbReference type="SUPFAM" id="SSF51182">
    <property type="entry name" value="RmlC-like cupins"/>
    <property type="match status" value="1"/>
</dbReference>
<accession>A0ABV7FE25</accession>
<dbReference type="CDD" id="cd20301">
    <property type="entry name" value="cupin_ChrR"/>
    <property type="match status" value="1"/>
</dbReference>
<gene>
    <name evidence="2" type="ORF">ACFODX_09910</name>
</gene>
<dbReference type="InterPro" id="IPR011051">
    <property type="entry name" value="RmlC_Cupin_sf"/>
</dbReference>
<dbReference type="NCBIfam" id="TIGR02451">
    <property type="entry name" value="anti_sig_ChrR"/>
    <property type="match status" value="1"/>
</dbReference>
<feature type="domain" description="ChrR-like cupin" evidence="1">
    <location>
        <begin position="110"/>
        <end position="204"/>
    </location>
</feature>
<name>A0ABV7FE25_9GAMM</name>
<dbReference type="InterPro" id="IPR041916">
    <property type="entry name" value="Anti_sigma_zinc_sf"/>
</dbReference>
<dbReference type="InterPro" id="IPR012807">
    <property type="entry name" value="Anti-sigma_ChrR"/>
</dbReference>
<dbReference type="Proteomes" id="UP001595555">
    <property type="component" value="Unassembled WGS sequence"/>
</dbReference>
<dbReference type="InterPro" id="IPR025979">
    <property type="entry name" value="ChrR-like_cupin_dom"/>
</dbReference>
<keyword evidence="3" id="KW-1185">Reference proteome</keyword>
<organism evidence="2 3">
    <name type="scientific">Cellvibrio fontiphilus</name>
    <dbReference type="NCBI Taxonomy" id="1815559"/>
    <lineage>
        <taxon>Bacteria</taxon>
        <taxon>Pseudomonadati</taxon>
        <taxon>Pseudomonadota</taxon>
        <taxon>Gammaproteobacteria</taxon>
        <taxon>Cellvibrionales</taxon>
        <taxon>Cellvibrionaceae</taxon>
        <taxon>Cellvibrio</taxon>
    </lineage>
</organism>
<evidence type="ECO:0000259" key="1">
    <source>
        <dbReference type="Pfam" id="PF12973"/>
    </source>
</evidence>
<evidence type="ECO:0000313" key="3">
    <source>
        <dbReference type="Proteomes" id="UP001595555"/>
    </source>
</evidence>